<reference evidence="9" key="1">
    <citation type="journal article" date="2021" name="Mol. Ecol. Resour.">
        <title>Apolygus lucorum genome provides insights into omnivorousness and mesophyll feeding.</title>
        <authorList>
            <person name="Liu Y."/>
            <person name="Liu H."/>
            <person name="Wang H."/>
            <person name="Huang T."/>
            <person name="Liu B."/>
            <person name="Yang B."/>
            <person name="Yin L."/>
            <person name="Li B."/>
            <person name="Zhang Y."/>
            <person name="Zhang S."/>
            <person name="Jiang F."/>
            <person name="Zhang X."/>
            <person name="Ren Y."/>
            <person name="Wang B."/>
            <person name="Wang S."/>
            <person name="Lu Y."/>
            <person name="Wu K."/>
            <person name="Fan W."/>
            <person name="Wang G."/>
        </authorList>
    </citation>
    <scope>NUCLEOTIDE SEQUENCE</scope>
    <source>
        <strain evidence="9">12Hb</strain>
    </source>
</reference>
<comment type="subcellular location">
    <subcellularLocation>
        <location evidence="1">Membrane</location>
        <topology evidence="1">Multi-pass membrane protein</topology>
    </subcellularLocation>
</comment>
<feature type="region of interest" description="Disordered" evidence="7">
    <location>
        <begin position="230"/>
        <end position="249"/>
    </location>
</feature>
<dbReference type="Gene3D" id="3.40.50.2300">
    <property type="match status" value="2"/>
</dbReference>
<sequence length="249" mass="28160">MSTSPELSNKQRFEYFTRTIPSDHYQVKAMVEIIKMFGWSYVSIVYEESNYGIKAFEELEVLLGKNNICIAVKEKLVKDSGVASEGAYDSIIQHLQTKPRARGVIIFGSDQEVAEMMRAVRRCNATGIFSWIGSDGWSARDLVSIGNELEVEGTLSVQPQANPVKGFKEYFLNLTVENNKRNPWFVAGTTPVTELERGSNKLLRTSFVFAFIPAYLPPVPRARPCRELELQSGERTERANRHSLVTEIE</sequence>
<evidence type="ECO:0000256" key="4">
    <source>
        <dbReference type="ARBA" id="ARBA00023136"/>
    </source>
</evidence>
<dbReference type="OrthoDB" id="425344at2759"/>
<evidence type="ECO:0000259" key="8">
    <source>
        <dbReference type="Pfam" id="PF01094"/>
    </source>
</evidence>
<dbReference type="InterPro" id="IPR001828">
    <property type="entry name" value="ANF_lig-bd_rcpt"/>
</dbReference>
<dbReference type="InterPro" id="IPR028082">
    <property type="entry name" value="Peripla_BP_I"/>
</dbReference>
<keyword evidence="6" id="KW-0325">Glycoprotein</keyword>
<dbReference type="PANTHER" id="PTHR24060">
    <property type="entry name" value="METABOTROPIC GLUTAMATE RECEPTOR"/>
    <property type="match status" value="1"/>
</dbReference>
<keyword evidence="5" id="KW-0675">Receptor</keyword>
<evidence type="ECO:0000256" key="3">
    <source>
        <dbReference type="ARBA" id="ARBA00022989"/>
    </source>
</evidence>
<dbReference type="Pfam" id="PF01094">
    <property type="entry name" value="ANF_receptor"/>
    <property type="match status" value="1"/>
</dbReference>
<dbReference type="GO" id="GO:0016020">
    <property type="term" value="C:membrane"/>
    <property type="evidence" value="ECO:0007669"/>
    <property type="project" value="UniProtKB-SubCell"/>
</dbReference>
<dbReference type="PRINTS" id="PR00248">
    <property type="entry name" value="GPCRMGR"/>
</dbReference>
<dbReference type="SUPFAM" id="SSF53822">
    <property type="entry name" value="Periplasmic binding protein-like I"/>
    <property type="match status" value="1"/>
</dbReference>
<dbReference type="GO" id="GO:0004930">
    <property type="term" value="F:G protein-coupled receptor activity"/>
    <property type="evidence" value="ECO:0007669"/>
    <property type="project" value="InterPro"/>
</dbReference>
<dbReference type="EMBL" id="WIXP02000006">
    <property type="protein sequence ID" value="KAF6209119.1"/>
    <property type="molecule type" value="Genomic_DNA"/>
</dbReference>
<evidence type="ECO:0000256" key="5">
    <source>
        <dbReference type="ARBA" id="ARBA00023170"/>
    </source>
</evidence>
<feature type="domain" description="Receptor ligand binding region" evidence="8">
    <location>
        <begin position="2"/>
        <end position="185"/>
    </location>
</feature>
<evidence type="ECO:0000313" key="10">
    <source>
        <dbReference type="Proteomes" id="UP000466442"/>
    </source>
</evidence>
<gene>
    <name evidence="9" type="ORF">GE061_014862</name>
</gene>
<evidence type="ECO:0000256" key="7">
    <source>
        <dbReference type="SAM" id="MobiDB-lite"/>
    </source>
</evidence>
<proteinExistence type="predicted"/>
<dbReference type="FunFam" id="3.40.50.2300:FF:000145">
    <property type="entry name" value="Glutamate receptor, metabotropic"/>
    <property type="match status" value="1"/>
</dbReference>
<keyword evidence="2" id="KW-0812">Transmembrane</keyword>
<organism evidence="9 10">
    <name type="scientific">Apolygus lucorum</name>
    <name type="common">Small green plant bug</name>
    <name type="synonym">Lygocoris lucorum</name>
    <dbReference type="NCBI Taxonomy" id="248454"/>
    <lineage>
        <taxon>Eukaryota</taxon>
        <taxon>Metazoa</taxon>
        <taxon>Ecdysozoa</taxon>
        <taxon>Arthropoda</taxon>
        <taxon>Hexapoda</taxon>
        <taxon>Insecta</taxon>
        <taxon>Pterygota</taxon>
        <taxon>Neoptera</taxon>
        <taxon>Paraneoptera</taxon>
        <taxon>Hemiptera</taxon>
        <taxon>Heteroptera</taxon>
        <taxon>Panheteroptera</taxon>
        <taxon>Cimicomorpha</taxon>
        <taxon>Miridae</taxon>
        <taxon>Mirini</taxon>
        <taxon>Apolygus</taxon>
    </lineage>
</organism>
<keyword evidence="4" id="KW-0472">Membrane</keyword>
<comment type="caution">
    <text evidence="9">The sequence shown here is derived from an EMBL/GenBank/DDBJ whole genome shotgun (WGS) entry which is preliminary data.</text>
</comment>
<dbReference type="InterPro" id="IPR000337">
    <property type="entry name" value="GPCR_3"/>
</dbReference>
<feature type="compositionally biased region" description="Basic and acidic residues" evidence="7">
    <location>
        <begin position="230"/>
        <end position="240"/>
    </location>
</feature>
<evidence type="ECO:0000313" key="9">
    <source>
        <dbReference type="EMBL" id="KAF6209119.1"/>
    </source>
</evidence>
<evidence type="ECO:0000256" key="1">
    <source>
        <dbReference type="ARBA" id="ARBA00004141"/>
    </source>
</evidence>
<protein>
    <recommendedName>
        <fullName evidence="8">Receptor ligand binding region domain-containing protein</fullName>
    </recommendedName>
</protein>
<keyword evidence="10" id="KW-1185">Reference proteome</keyword>
<evidence type="ECO:0000256" key="2">
    <source>
        <dbReference type="ARBA" id="ARBA00022692"/>
    </source>
</evidence>
<evidence type="ECO:0000256" key="6">
    <source>
        <dbReference type="ARBA" id="ARBA00023180"/>
    </source>
</evidence>
<name>A0A8S9XKH4_APOLU</name>
<accession>A0A8S9XKH4</accession>
<dbReference type="Proteomes" id="UP000466442">
    <property type="component" value="Unassembled WGS sequence"/>
</dbReference>
<keyword evidence="3" id="KW-1133">Transmembrane helix</keyword>
<dbReference type="InterPro" id="IPR050726">
    <property type="entry name" value="mGluR"/>
</dbReference>
<dbReference type="AlphaFoldDB" id="A0A8S9XKH4"/>